<keyword evidence="4" id="KW-0808">Transferase</keyword>
<evidence type="ECO:0000256" key="1">
    <source>
        <dbReference type="ARBA" id="ARBA00000085"/>
    </source>
</evidence>
<dbReference type="InterPro" id="IPR013655">
    <property type="entry name" value="PAS_fold_3"/>
</dbReference>
<dbReference type="Pfam" id="PF08447">
    <property type="entry name" value="PAS_3"/>
    <property type="match status" value="1"/>
</dbReference>
<feature type="transmembrane region" description="Helical" evidence="6">
    <location>
        <begin position="41"/>
        <end position="62"/>
    </location>
</feature>
<reference evidence="8 9" key="1">
    <citation type="submission" date="2019-09" db="EMBL/GenBank/DDBJ databases">
        <title>Chitinophaga ginsengihumi sp. nov., isolated from soil of ginseng rhizosphere.</title>
        <authorList>
            <person name="Lee J."/>
        </authorList>
    </citation>
    <scope>NUCLEOTIDE SEQUENCE [LARGE SCALE GENOMIC DNA]</scope>
    <source>
        <strain evidence="8 9">BN140078</strain>
    </source>
</reference>
<comment type="catalytic activity">
    <reaction evidence="1">
        <text>ATP + protein L-histidine = ADP + protein N-phospho-L-histidine.</text>
        <dbReference type="EC" id="2.7.13.3"/>
    </reaction>
</comment>
<reference evidence="8 9" key="2">
    <citation type="submission" date="2019-09" db="EMBL/GenBank/DDBJ databases">
        <authorList>
            <person name="Jin C."/>
        </authorList>
    </citation>
    <scope>NUCLEOTIDE SEQUENCE [LARGE SCALE GENOMIC DNA]</scope>
    <source>
        <strain evidence="8 9">BN140078</strain>
    </source>
</reference>
<dbReference type="Gene3D" id="3.30.450.20">
    <property type="entry name" value="PAS domain"/>
    <property type="match status" value="2"/>
</dbReference>
<dbReference type="Gene3D" id="1.10.287.130">
    <property type="match status" value="1"/>
</dbReference>
<keyword evidence="6" id="KW-1133">Transmembrane helix</keyword>
<dbReference type="RefSeq" id="WP_149836002.1">
    <property type="nucleotide sequence ID" value="NZ_VUOC01000001.1"/>
</dbReference>
<dbReference type="Pfam" id="PF13426">
    <property type="entry name" value="PAS_9"/>
    <property type="match status" value="1"/>
</dbReference>
<dbReference type="GO" id="GO:0000155">
    <property type="term" value="F:phosphorelay sensor kinase activity"/>
    <property type="evidence" value="ECO:0007669"/>
    <property type="project" value="InterPro"/>
</dbReference>
<protein>
    <recommendedName>
        <fullName evidence="2">histidine kinase</fullName>
        <ecNumber evidence="2">2.7.13.3</ecNumber>
    </recommendedName>
</protein>
<name>A0A5B2VZW6_9BACT</name>
<sequence length="395" mass="46829">MLNFDENAAMRYSSLRLAGVCFAGVTLWLFLLYFVSEFLRWPVWLSYGVCAFAGAALLYYILHRHLHALQYQRLFNKHPIPMWIYQCGSLRFLAVNDAAIEKYGYTRREFLNMTIKDIRDPLEVDRLIENIRKRCTGANYRGIWKHRKKNGIDFYTELYAHDGTYMGFKTRIIMAVDVDEQVRESHEARELGIRYDLLAKATKDAIYDWDIVNDTVTWNHGLYTLFGHQPNDATNMRDWWERRLHPEDKAHMLSRLQQQLNSGAMHYEERYRLLCANGRYKNVLCRGYMVHVNNSAIRMIGLIQDIDHIMEKQQIIQQLQDQHKGLREIAWINSHEIRKPVVSILGITRLFDRSNENRSLNNQLIEWLYTSTSELDEIIHKLEEKVREIENGNHN</sequence>
<evidence type="ECO:0000313" key="8">
    <source>
        <dbReference type="EMBL" id="KAA2244605.1"/>
    </source>
</evidence>
<evidence type="ECO:0000256" key="4">
    <source>
        <dbReference type="ARBA" id="ARBA00022679"/>
    </source>
</evidence>
<keyword evidence="5" id="KW-0418">Kinase</keyword>
<dbReference type="EC" id="2.7.13.3" evidence="2"/>
<dbReference type="PROSITE" id="PS50112">
    <property type="entry name" value="PAS"/>
    <property type="match status" value="1"/>
</dbReference>
<accession>A0A5B2VZW6</accession>
<dbReference type="InterPro" id="IPR035965">
    <property type="entry name" value="PAS-like_dom_sf"/>
</dbReference>
<dbReference type="PANTHER" id="PTHR43304:SF1">
    <property type="entry name" value="PAC DOMAIN-CONTAINING PROTEIN"/>
    <property type="match status" value="1"/>
</dbReference>
<dbReference type="CDD" id="cd00130">
    <property type="entry name" value="PAS"/>
    <property type="match status" value="2"/>
</dbReference>
<keyword evidence="9" id="KW-1185">Reference proteome</keyword>
<evidence type="ECO:0000313" key="9">
    <source>
        <dbReference type="Proteomes" id="UP000324611"/>
    </source>
</evidence>
<proteinExistence type="predicted"/>
<dbReference type="InterPro" id="IPR036097">
    <property type="entry name" value="HisK_dim/P_sf"/>
</dbReference>
<evidence type="ECO:0000256" key="2">
    <source>
        <dbReference type="ARBA" id="ARBA00012438"/>
    </source>
</evidence>
<keyword evidence="6" id="KW-0472">Membrane</keyword>
<evidence type="ECO:0000259" key="7">
    <source>
        <dbReference type="PROSITE" id="PS50112"/>
    </source>
</evidence>
<comment type="caution">
    <text evidence="8">The sequence shown here is derived from an EMBL/GenBank/DDBJ whole genome shotgun (WGS) entry which is preliminary data.</text>
</comment>
<dbReference type="PANTHER" id="PTHR43304">
    <property type="entry name" value="PHYTOCHROME-LIKE PROTEIN CPH1"/>
    <property type="match status" value="1"/>
</dbReference>
<dbReference type="SMART" id="SM00091">
    <property type="entry name" value="PAS"/>
    <property type="match status" value="2"/>
</dbReference>
<feature type="transmembrane region" description="Helical" evidence="6">
    <location>
        <begin position="12"/>
        <end position="35"/>
    </location>
</feature>
<gene>
    <name evidence="8" type="ORF">F0L74_01120</name>
</gene>
<evidence type="ECO:0000256" key="6">
    <source>
        <dbReference type="SAM" id="Phobius"/>
    </source>
</evidence>
<evidence type="ECO:0000256" key="5">
    <source>
        <dbReference type="ARBA" id="ARBA00022777"/>
    </source>
</evidence>
<dbReference type="InterPro" id="IPR000014">
    <property type="entry name" value="PAS"/>
</dbReference>
<organism evidence="8 9">
    <name type="scientific">Chitinophaga agrisoli</name>
    <dbReference type="NCBI Taxonomy" id="2607653"/>
    <lineage>
        <taxon>Bacteria</taxon>
        <taxon>Pseudomonadati</taxon>
        <taxon>Bacteroidota</taxon>
        <taxon>Chitinophagia</taxon>
        <taxon>Chitinophagales</taxon>
        <taxon>Chitinophagaceae</taxon>
        <taxon>Chitinophaga</taxon>
    </lineage>
</organism>
<keyword evidence="6" id="KW-0812">Transmembrane</keyword>
<feature type="domain" description="PAS" evidence="7">
    <location>
        <begin position="198"/>
        <end position="263"/>
    </location>
</feature>
<dbReference type="InterPro" id="IPR052162">
    <property type="entry name" value="Sensor_kinase/Photoreceptor"/>
</dbReference>
<keyword evidence="3" id="KW-0597">Phosphoprotein</keyword>
<dbReference type="SUPFAM" id="SSF55785">
    <property type="entry name" value="PYP-like sensor domain (PAS domain)"/>
    <property type="match status" value="2"/>
</dbReference>
<dbReference type="SUPFAM" id="SSF47384">
    <property type="entry name" value="Homodimeric domain of signal transducing histidine kinase"/>
    <property type="match status" value="1"/>
</dbReference>
<dbReference type="Proteomes" id="UP000324611">
    <property type="component" value="Unassembled WGS sequence"/>
</dbReference>
<evidence type="ECO:0000256" key="3">
    <source>
        <dbReference type="ARBA" id="ARBA00022553"/>
    </source>
</evidence>
<dbReference type="NCBIfam" id="TIGR00229">
    <property type="entry name" value="sensory_box"/>
    <property type="match status" value="2"/>
</dbReference>
<dbReference type="AlphaFoldDB" id="A0A5B2VZW6"/>
<dbReference type="EMBL" id="VUOC01000001">
    <property type="protein sequence ID" value="KAA2244605.1"/>
    <property type="molecule type" value="Genomic_DNA"/>
</dbReference>